<feature type="transmembrane region" description="Helical" evidence="1">
    <location>
        <begin position="281"/>
        <end position="303"/>
    </location>
</feature>
<feature type="transmembrane region" description="Helical" evidence="1">
    <location>
        <begin position="353"/>
        <end position="376"/>
    </location>
</feature>
<dbReference type="HOGENOM" id="CLU_580118_0_0_1"/>
<feature type="transmembrane region" description="Helical" evidence="1">
    <location>
        <begin position="240"/>
        <end position="261"/>
    </location>
</feature>
<keyword evidence="4" id="KW-1185">Reference proteome</keyword>
<dbReference type="Proteomes" id="UP000019384">
    <property type="component" value="Unassembled WGS sequence"/>
</dbReference>
<dbReference type="RefSeq" id="XP_022460738.1">
    <property type="nucleotide sequence ID" value="XM_022601499.1"/>
</dbReference>
<dbReference type="AlphaFoldDB" id="W6MQW4"/>
<keyword evidence="1" id="KW-1133">Transmembrane helix</keyword>
<accession>W6MQW4</accession>
<feature type="transmembrane region" description="Helical" evidence="1">
    <location>
        <begin position="189"/>
        <end position="211"/>
    </location>
</feature>
<sequence>MTGYTRFVTPLLFLFTLASAAHRVIFLRPNSTSLLCQFVSGYTSPTLFLSQHQEPFIQAEIKSTIKRFKGLRNIYVREEMTFPSLVWDVDVIFVSKPDLQLANIDTGTELGKFNLDEVLAGNINQSAIMSFKLTPENNVTGRYSVPSTGEYCALMTLNLNTKVDDAYMITVFDYRQSHGELEGEDHKHMYIYVFSSFVYFVGSALYFYYAFLGRENTANDRPAIGEKRTQQQNGEIRLRIMVYLLGSSLVYLSSACHLYLLNRDGYLNISFKGDLLEFATLSLSTLFFCWALYNLLLMSSGYLLMSGSEGQHLSWFMKLMVITTFIGGLILDYRSLSRERNFHPEFSDTLGEFLVLEYFVCFVFGTYLSVKTFCALHLQGRDATANKFMAAVIIAFYQLGLMKSAMR</sequence>
<organism evidence="3 4">
    <name type="scientific">Kuraishia capsulata CBS 1993</name>
    <dbReference type="NCBI Taxonomy" id="1382522"/>
    <lineage>
        <taxon>Eukaryota</taxon>
        <taxon>Fungi</taxon>
        <taxon>Dikarya</taxon>
        <taxon>Ascomycota</taxon>
        <taxon>Saccharomycotina</taxon>
        <taxon>Pichiomycetes</taxon>
        <taxon>Pichiales</taxon>
        <taxon>Pichiaceae</taxon>
        <taxon>Kuraishia</taxon>
    </lineage>
</organism>
<evidence type="ECO:0000256" key="1">
    <source>
        <dbReference type="SAM" id="Phobius"/>
    </source>
</evidence>
<protein>
    <recommendedName>
        <fullName evidence="5">Intimal thickness related receptor IRP domain-containing protein</fullName>
    </recommendedName>
</protein>
<feature type="chain" id="PRO_5004880405" description="Intimal thickness related receptor IRP domain-containing protein" evidence="2">
    <location>
        <begin position="21"/>
        <end position="407"/>
    </location>
</feature>
<dbReference type="EMBL" id="HG793129">
    <property type="protein sequence ID" value="CDK28748.1"/>
    <property type="molecule type" value="Genomic_DNA"/>
</dbReference>
<evidence type="ECO:0000256" key="2">
    <source>
        <dbReference type="SAM" id="SignalP"/>
    </source>
</evidence>
<evidence type="ECO:0008006" key="5">
    <source>
        <dbReference type="Google" id="ProtNLM"/>
    </source>
</evidence>
<gene>
    <name evidence="3" type="ORF">KUCA_T00004732001</name>
</gene>
<evidence type="ECO:0000313" key="3">
    <source>
        <dbReference type="EMBL" id="CDK28748.1"/>
    </source>
</evidence>
<name>W6MQW4_9ASCO</name>
<evidence type="ECO:0000313" key="4">
    <source>
        <dbReference type="Proteomes" id="UP000019384"/>
    </source>
</evidence>
<dbReference type="STRING" id="1382522.W6MQW4"/>
<proteinExistence type="predicted"/>
<keyword evidence="2" id="KW-0732">Signal</keyword>
<reference evidence="3" key="1">
    <citation type="submission" date="2013-12" db="EMBL/GenBank/DDBJ databases">
        <authorList>
            <person name="Genoscope - CEA"/>
        </authorList>
    </citation>
    <scope>NUCLEOTIDE SEQUENCE</scope>
    <source>
        <strain evidence="3">CBS 1993</strain>
    </source>
</reference>
<reference evidence="3" key="2">
    <citation type="submission" date="2014-02" db="EMBL/GenBank/DDBJ databases">
        <title>Complete DNA sequence of /Kuraishia capsulata/ illustrates novel genomic features among budding yeasts (/Saccharomycotina/).</title>
        <authorList>
            <person name="Morales L."/>
            <person name="Noel B."/>
            <person name="Porcel B."/>
            <person name="Marcet-Houben M."/>
            <person name="Hullo M-F."/>
            <person name="Sacerdot C."/>
            <person name="Tekaia F."/>
            <person name="Leh-Louis V."/>
            <person name="Despons L."/>
            <person name="Khanna V."/>
            <person name="Aury J-M."/>
            <person name="Barbe V."/>
            <person name="Couloux A."/>
            <person name="Labadie K."/>
            <person name="Pelletier E."/>
            <person name="Souciet J-L."/>
            <person name="Boekhout T."/>
            <person name="Gabaldon T."/>
            <person name="Wincker P."/>
            <person name="Dujon B."/>
        </authorList>
    </citation>
    <scope>NUCLEOTIDE SEQUENCE</scope>
    <source>
        <strain evidence="3">CBS 1993</strain>
    </source>
</reference>
<keyword evidence="1" id="KW-0472">Membrane</keyword>
<dbReference type="GeneID" id="34522126"/>
<feature type="transmembrane region" description="Helical" evidence="1">
    <location>
        <begin position="388"/>
        <end position="406"/>
    </location>
</feature>
<feature type="signal peptide" evidence="2">
    <location>
        <begin position="1"/>
        <end position="20"/>
    </location>
</feature>
<feature type="transmembrane region" description="Helical" evidence="1">
    <location>
        <begin position="315"/>
        <end position="333"/>
    </location>
</feature>
<keyword evidence="1" id="KW-0812">Transmembrane</keyword>